<keyword evidence="5 6" id="KW-0472">Membrane</keyword>
<dbReference type="Proteomes" id="UP000075670">
    <property type="component" value="Unassembled WGS sequence"/>
</dbReference>
<evidence type="ECO:0000313" key="9">
    <source>
        <dbReference type="Proteomes" id="UP000075670"/>
    </source>
</evidence>
<evidence type="ECO:0000313" key="8">
    <source>
        <dbReference type="EMBL" id="KYH31557.1"/>
    </source>
</evidence>
<sequence>MLAFFFFVVLMAIFFFTAGVIAYYSRNPLAEIIAAHQRQQARQEKTKERNLLAELWHTDEDMLPVAVTAGMAGAFIAFAFGDPVLMAATALAAFIFAPRLYIKLKKRRRQSLFLAQLARVVDNLASAIRAGASPLQAVQYVAETSPEPIKGEMDRVRDDVNAGVPFEKAVKDMAARIDLLEAHVLADGLALLAEAGGGTDAVRLLEGAAEFVRERKRLKARIAAATGDVRLGFAIVTFIPVLLGLVMYLAMPEYRNVVVTYRGRLVALAGVGCLAAGHIMVARILKSGESML</sequence>
<feature type="transmembrane region" description="Helical" evidence="6">
    <location>
        <begin position="6"/>
        <end position="24"/>
    </location>
</feature>
<evidence type="ECO:0000256" key="2">
    <source>
        <dbReference type="ARBA" id="ARBA00022475"/>
    </source>
</evidence>
<dbReference type="PANTHER" id="PTHR35007">
    <property type="entry name" value="INTEGRAL MEMBRANE PROTEIN-RELATED"/>
    <property type="match status" value="1"/>
</dbReference>
<dbReference type="InterPro" id="IPR042094">
    <property type="entry name" value="T2SS_GspF_sf"/>
</dbReference>
<proteinExistence type="predicted"/>
<dbReference type="GO" id="GO:0005886">
    <property type="term" value="C:plasma membrane"/>
    <property type="evidence" value="ECO:0007669"/>
    <property type="project" value="UniProtKB-SubCell"/>
</dbReference>
<dbReference type="Gene3D" id="1.20.81.30">
    <property type="entry name" value="Type II secretion system (T2SS), domain F"/>
    <property type="match status" value="1"/>
</dbReference>
<dbReference type="InterPro" id="IPR018076">
    <property type="entry name" value="T2SS_GspF_dom"/>
</dbReference>
<feature type="transmembrane region" description="Helical" evidence="6">
    <location>
        <begin position="85"/>
        <end position="102"/>
    </location>
</feature>
<evidence type="ECO:0000256" key="4">
    <source>
        <dbReference type="ARBA" id="ARBA00022989"/>
    </source>
</evidence>
<dbReference type="PATRIC" id="fig|1122241.3.peg.2444"/>
<gene>
    <name evidence="8" type="ORF">MOMUL_22970</name>
</gene>
<dbReference type="OrthoDB" id="1724071at2"/>
<keyword evidence="2" id="KW-1003">Cell membrane</keyword>
<comment type="subcellular location">
    <subcellularLocation>
        <location evidence="1">Cell membrane</location>
        <topology evidence="1">Multi-pass membrane protein</topology>
    </subcellularLocation>
</comment>
<evidence type="ECO:0000259" key="7">
    <source>
        <dbReference type="Pfam" id="PF00482"/>
    </source>
</evidence>
<dbReference type="Pfam" id="PF00482">
    <property type="entry name" value="T2SSF"/>
    <property type="match status" value="1"/>
</dbReference>
<evidence type="ECO:0000256" key="1">
    <source>
        <dbReference type="ARBA" id="ARBA00004651"/>
    </source>
</evidence>
<feature type="transmembrane region" description="Helical" evidence="6">
    <location>
        <begin position="263"/>
        <end position="285"/>
    </location>
</feature>
<evidence type="ECO:0000256" key="3">
    <source>
        <dbReference type="ARBA" id="ARBA00022692"/>
    </source>
</evidence>
<feature type="domain" description="Type II secretion system protein GspF" evidence="7">
    <location>
        <begin position="122"/>
        <end position="248"/>
    </location>
</feature>
<keyword evidence="3 6" id="KW-0812">Transmembrane</keyword>
<comment type="caution">
    <text evidence="8">The sequence shown here is derived from an EMBL/GenBank/DDBJ whole genome shotgun (WGS) entry which is preliminary data.</text>
</comment>
<organism evidence="8 9">
    <name type="scientific">Moorella mulderi DSM 14980</name>
    <dbReference type="NCBI Taxonomy" id="1122241"/>
    <lineage>
        <taxon>Bacteria</taxon>
        <taxon>Bacillati</taxon>
        <taxon>Bacillota</taxon>
        <taxon>Clostridia</taxon>
        <taxon>Neomoorellales</taxon>
        <taxon>Neomoorellaceae</taxon>
        <taxon>Neomoorella</taxon>
    </lineage>
</organism>
<reference evidence="8 9" key="1">
    <citation type="submission" date="2016-02" db="EMBL/GenBank/DDBJ databases">
        <title>Genome sequence of Moorella mulderi DSM 14980.</title>
        <authorList>
            <person name="Poehlein A."/>
            <person name="Daniel R."/>
        </authorList>
    </citation>
    <scope>NUCLEOTIDE SEQUENCE [LARGE SCALE GENOMIC DNA]</scope>
    <source>
        <strain evidence="8 9">DSM 14980</strain>
    </source>
</reference>
<evidence type="ECO:0000256" key="5">
    <source>
        <dbReference type="ARBA" id="ARBA00023136"/>
    </source>
</evidence>
<dbReference type="RefSeq" id="WP_062284995.1">
    <property type="nucleotide sequence ID" value="NZ_LTBC01000010.1"/>
</dbReference>
<dbReference type="AlphaFoldDB" id="A0A151AVX3"/>
<accession>A0A151AVX3</accession>
<name>A0A151AVX3_9FIRM</name>
<feature type="transmembrane region" description="Helical" evidence="6">
    <location>
        <begin position="231"/>
        <end position="251"/>
    </location>
</feature>
<keyword evidence="4 6" id="KW-1133">Transmembrane helix</keyword>
<protein>
    <submittedName>
        <fullName evidence="8">Bacterial type II secretion system protein F domain protein</fullName>
    </submittedName>
</protein>
<dbReference type="EMBL" id="LTBC01000010">
    <property type="protein sequence ID" value="KYH31557.1"/>
    <property type="molecule type" value="Genomic_DNA"/>
</dbReference>
<dbReference type="PANTHER" id="PTHR35007:SF1">
    <property type="entry name" value="PILUS ASSEMBLY PROTEIN"/>
    <property type="match status" value="1"/>
</dbReference>
<evidence type="ECO:0000256" key="6">
    <source>
        <dbReference type="SAM" id="Phobius"/>
    </source>
</evidence>
<keyword evidence="9" id="KW-1185">Reference proteome</keyword>